<dbReference type="Gene3D" id="2.40.30.30">
    <property type="entry name" value="Riboflavin kinase-like"/>
    <property type="match status" value="1"/>
</dbReference>
<dbReference type="GO" id="GO:0009398">
    <property type="term" value="P:FMN biosynthetic process"/>
    <property type="evidence" value="ECO:0007669"/>
    <property type="project" value="UniProtKB-UniPathway"/>
</dbReference>
<keyword evidence="2" id="KW-0288">FMN</keyword>
<dbReference type="SUPFAM" id="SSF82114">
    <property type="entry name" value="Riboflavin kinase-like"/>
    <property type="match status" value="1"/>
</dbReference>
<keyword evidence="3" id="KW-0808">Transferase</keyword>
<name>A0A183F9H0_HELPZ</name>
<evidence type="ECO:0000313" key="6">
    <source>
        <dbReference type="Proteomes" id="UP000050761"/>
    </source>
</evidence>
<accession>A0A183F9H0</accession>
<dbReference type="InterPro" id="IPR023465">
    <property type="entry name" value="Riboflavin_kinase_dom_sf"/>
</dbReference>
<dbReference type="UniPathway" id="UPA00276">
    <property type="reaction ID" value="UER00406"/>
</dbReference>
<protein>
    <submittedName>
        <fullName evidence="7">Riboflavin kinase</fullName>
    </submittedName>
</protein>
<gene>
    <name evidence="5" type="ORF">HPBE_LOCUS2813</name>
</gene>
<dbReference type="AlphaFoldDB" id="A0A183F9H0"/>
<evidence type="ECO:0000256" key="2">
    <source>
        <dbReference type="ARBA" id="ARBA00022643"/>
    </source>
</evidence>
<sequence length="99" mass="11239">MHLERYLPLFLRGRVVAGYGRGGKQLGCPTGSLFHHCEISIQQINVAKCMSEARRYIIMTIIFVFHSQLAFPVTRITDCLPKGLVAVNRDSTGLRWITY</sequence>
<evidence type="ECO:0000256" key="1">
    <source>
        <dbReference type="ARBA" id="ARBA00022630"/>
    </source>
</evidence>
<evidence type="ECO:0000256" key="4">
    <source>
        <dbReference type="ARBA" id="ARBA00022741"/>
    </source>
</evidence>
<reference evidence="7" key="2">
    <citation type="submission" date="2019-09" db="UniProtKB">
        <authorList>
            <consortium name="WormBaseParasite"/>
        </authorList>
    </citation>
    <scope>IDENTIFICATION</scope>
</reference>
<keyword evidence="6" id="KW-1185">Reference proteome</keyword>
<keyword evidence="4" id="KW-0547">Nucleotide-binding</keyword>
<organism evidence="6 7">
    <name type="scientific">Heligmosomoides polygyrus</name>
    <name type="common">Parasitic roundworm</name>
    <dbReference type="NCBI Taxonomy" id="6339"/>
    <lineage>
        <taxon>Eukaryota</taxon>
        <taxon>Metazoa</taxon>
        <taxon>Ecdysozoa</taxon>
        <taxon>Nematoda</taxon>
        <taxon>Chromadorea</taxon>
        <taxon>Rhabditida</taxon>
        <taxon>Rhabditina</taxon>
        <taxon>Rhabditomorpha</taxon>
        <taxon>Strongyloidea</taxon>
        <taxon>Heligmosomidae</taxon>
        <taxon>Heligmosomoides</taxon>
    </lineage>
</organism>
<dbReference type="GO" id="GO:0008531">
    <property type="term" value="F:riboflavin kinase activity"/>
    <property type="evidence" value="ECO:0007669"/>
    <property type="project" value="InterPro"/>
</dbReference>
<dbReference type="GO" id="GO:0000166">
    <property type="term" value="F:nucleotide binding"/>
    <property type="evidence" value="ECO:0007669"/>
    <property type="project" value="UniProtKB-KW"/>
</dbReference>
<dbReference type="Proteomes" id="UP000050761">
    <property type="component" value="Unassembled WGS sequence"/>
</dbReference>
<evidence type="ECO:0000256" key="3">
    <source>
        <dbReference type="ARBA" id="ARBA00022679"/>
    </source>
</evidence>
<evidence type="ECO:0000313" key="7">
    <source>
        <dbReference type="WBParaSite" id="HPBE_0000281201-mRNA-1"/>
    </source>
</evidence>
<reference evidence="5 6" key="1">
    <citation type="submission" date="2018-11" db="EMBL/GenBank/DDBJ databases">
        <authorList>
            <consortium name="Pathogen Informatics"/>
        </authorList>
    </citation>
    <scope>NUCLEOTIDE SEQUENCE [LARGE SCALE GENOMIC DNA]</scope>
</reference>
<keyword evidence="1" id="KW-0285">Flavoprotein</keyword>
<evidence type="ECO:0000313" key="5">
    <source>
        <dbReference type="EMBL" id="VDO28468.1"/>
    </source>
</evidence>
<dbReference type="WBParaSite" id="HPBE_0000281201-mRNA-1">
    <property type="protein sequence ID" value="HPBE_0000281201-mRNA-1"/>
    <property type="gene ID" value="HPBE_0000281201"/>
</dbReference>
<dbReference type="EMBL" id="UZAH01005016">
    <property type="protein sequence ID" value="VDO28468.1"/>
    <property type="molecule type" value="Genomic_DNA"/>
</dbReference>
<accession>A0A3P7XF07</accession>
<proteinExistence type="predicted"/>
<dbReference type="GO" id="GO:0009231">
    <property type="term" value="P:riboflavin biosynthetic process"/>
    <property type="evidence" value="ECO:0007669"/>
    <property type="project" value="InterPro"/>
</dbReference>